<feature type="domain" description="Bacterial type II secretion system protein E" evidence="2">
    <location>
        <begin position="124"/>
        <end position="273"/>
    </location>
</feature>
<dbReference type="AlphaFoldDB" id="A0A1J5TAS1"/>
<reference evidence="3" key="1">
    <citation type="submission" date="2016-10" db="EMBL/GenBank/DDBJ databases">
        <title>Sequence of Gallionella enrichment culture.</title>
        <authorList>
            <person name="Poehlein A."/>
            <person name="Muehling M."/>
            <person name="Daniel R."/>
        </authorList>
    </citation>
    <scope>NUCLEOTIDE SEQUENCE</scope>
</reference>
<name>A0A1J5TAS1_9ZZZZ</name>
<comment type="similarity">
    <text evidence="1">Belongs to the GSP E family.</text>
</comment>
<sequence length="341" mass="37340">MSTPFPLFDFLEEVSRQPGTTDITMVSDGRVAVRRNARIAVTRVEALGRLWAETMEVHFPSGRDGRRHGAARVIASGRRRYRATLAAHRGGSSLSVRPLRERPGSPDELRLPDGLAEFFLGLNGGLVLVAGPTGSGKSTTVASLLDARRDGVGGKFVTIEDPVEFVHSDDERTLFIQRELGTSVSDYAEGLEEALQMNPDVIAVQEIRERAAAETALSAALSGHLVIASMHAFTAPTVPQRCLSVIDPGLEDHGARDSLAACLEAIVFQRLLPGFDGLVPVFEVLYFRHRGERLASMERLVRQGNWVGLRQELAEGRRFGMIEWEENLRERISSGLLPAVP</sequence>
<accession>A0A1J5TAS1</accession>
<evidence type="ECO:0000259" key="2">
    <source>
        <dbReference type="Pfam" id="PF00437"/>
    </source>
</evidence>
<dbReference type="InterPro" id="IPR001482">
    <property type="entry name" value="T2SS/T4SS_dom"/>
</dbReference>
<comment type="caution">
    <text evidence="3">The sequence shown here is derived from an EMBL/GenBank/DDBJ whole genome shotgun (WGS) entry which is preliminary data.</text>
</comment>
<gene>
    <name evidence="3" type="primary">pilT_12</name>
    <name evidence="3" type="ORF">GALL_84680</name>
</gene>
<dbReference type="EMBL" id="MLJW01000027">
    <property type="protein sequence ID" value="OIR09238.1"/>
    <property type="molecule type" value="Genomic_DNA"/>
</dbReference>
<dbReference type="PANTHER" id="PTHR30486:SF6">
    <property type="entry name" value="TYPE IV PILUS RETRACTATION ATPASE PILT"/>
    <property type="match status" value="1"/>
</dbReference>
<dbReference type="PANTHER" id="PTHR30486">
    <property type="entry name" value="TWITCHING MOTILITY PROTEIN PILT"/>
    <property type="match status" value="1"/>
</dbReference>
<proteinExistence type="inferred from homology"/>
<dbReference type="GO" id="GO:0016887">
    <property type="term" value="F:ATP hydrolysis activity"/>
    <property type="evidence" value="ECO:0007669"/>
    <property type="project" value="InterPro"/>
</dbReference>
<dbReference type="Gene3D" id="3.40.50.300">
    <property type="entry name" value="P-loop containing nucleotide triphosphate hydrolases"/>
    <property type="match status" value="1"/>
</dbReference>
<organism evidence="3">
    <name type="scientific">mine drainage metagenome</name>
    <dbReference type="NCBI Taxonomy" id="410659"/>
    <lineage>
        <taxon>unclassified sequences</taxon>
        <taxon>metagenomes</taxon>
        <taxon>ecological metagenomes</taxon>
    </lineage>
</organism>
<evidence type="ECO:0000256" key="1">
    <source>
        <dbReference type="ARBA" id="ARBA00006611"/>
    </source>
</evidence>
<dbReference type="InterPro" id="IPR050921">
    <property type="entry name" value="T4SS_GSP_E_ATPase"/>
</dbReference>
<dbReference type="InterPro" id="IPR027417">
    <property type="entry name" value="P-loop_NTPase"/>
</dbReference>
<protein>
    <submittedName>
        <fullName evidence="3">Twitching mobility protein</fullName>
    </submittedName>
</protein>
<dbReference type="SUPFAM" id="SSF52540">
    <property type="entry name" value="P-loop containing nucleoside triphosphate hydrolases"/>
    <property type="match status" value="1"/>
</dbReference>
<dbReference type="Pfam" id="PF00437">
    <property type="entry name" value="T2SSE"/>
    <property type="match status" value="1"/>
</dbReference>
<evidence type="ECO:0000313" key="3">
    <source>
        <dbReference type="EMBL" id="OIR09238.1"/>
    </source>
</evidence>